<dbReference type="EMBL" id="JBHSGO010000049">
    <property type="protein sequence ID" value="MFC4665595.1"/>
    <property type="molecule type" value="Genomic_DNA"/>
</dbReference>
<dbReference type="SUPFAM" id="SSF56925">
    <property type="entry name" value="OMPA-like"/>
    <property type="match status" value="1"/>
</dbReference>
<evidence type="ECO:0000313" key="4">
    <source>
        <dbReference type="Proteomes" id="UP001596020"/>
    </source>
</evidence>
<gene>
    <name evidence="3" type="ORF">ACFO3G_03040</name>
</gene>
<dbReference type="InterPro" id="IPR011250">
    <property type="entry name" value="OMP/PagP_B-barrel"/>
</dbReference>
<protein>
    <recommendedName>
        <fullName evidence="5">Outer membrane protein beta-barrel domain-containing protein</fullName>
    </recommendedName>
</protein>
<keyword evidence="2" id="KW-1133">Transmembrane helix</keyword>
<comment type="caution">
    <text evidence="3">The sequence shown here is derived from an EMBL/GenBank/DDBJ whole genome shotgun (WGS) entry which is preliminary data.</text>
</comment>
<evidence type="ECO:0000256" key="1">
    <source>
        <dbReference type="SAM" id="MobiDB-lite"/>
    </source>
</evidence>
<reference evidence="4" key="1">
    <citation type="journal article" date="2019" name="Int. J. Syst. Evol. Microbiol.">
        <title>The Global Catalogue of Microorganisms (GCM) 10K type strain sequencing project: providing services to taxonomists for standard genome sequencing and annotation.</title>
        <authorList>
            <consortium name="The Broad Institute Genomics Platform"/>
            <consortium name="The Broad Institute Genome Sequencing Center for Infectious Disease"/>
            <person name="Wu L."/>
            <person name="Ma J."/>
        </authorList>
    </citation>
    <scope>NUCLEOTIDE SEQUENCE [LARGE SCALE GENOMIC DNA]</scope>
    <source>
        <strain evidence="4">CGMCC 4.7357</strain>
    </source>
</reference>
<feature type="region of interest" description="Disordered" evidence="1">
    <location>
        <begin position="252"/>
        <end position="288"/>
    </location>
</feature>
<evidence type="ECO:0000256" key="2">
    <source>
        <dbReference type="SAM" id="Phobius"/>
    </source>
</evidence>
<feature type="transmembrane region" description="Helical" evidence="2">
    <location>
        <begin position="89"/>
        <end position="109"/>
    </location>
</feature>
<dbReference type="Gene3D" id="2.40.160.20">
    <property type="match status" value="1"/>
</dbReference>
<keyword evidence="4" id="KW-1185">Reference proteome</keyword>
<evidence type="ECO:0008006" key="5">
    <source>
        <dbReference type="Google" id="ProtNLM"/>
    </source>
</evidence>
<feature type="compositionally biased region" description="Polar residues" evidence="1">
    <location>
        <begin position="191"/>
        <end position="201"/>
    </location>
</feature>
<proteinExistence type="predicted"/>
<accession>A0ABV9K602</accession>
<dbReference type="RefSeq" id="WP_380077879.1">
    <property type="nucleotide sequence ID" value="NZ_JBHSGO010000049.1"/>
</dbReference>
<organism evidence="3 4">
    <name type="scientific">Falsiporphyromonas endometrii</name>
    <dbReference type="NCBI Taxonomy" id="1387297"/>
    <lineage>
        <taxon>Bacteria</taxon>
        <taxon>Pseudomonadati</taxon>
        <taxon>Bacteroidota</taxon>
        <taxon>Bacteroidia</taxon>
        <taxon>Bacteroidales</taxon>
        <taxon>Porphyromonadaceae</taxon>
        <taxon>Falsiporphyromonas</taxon>
    </lineage>
</organism>
<dbReference type="Proteomes" id="UP001596020">
    <property type="component" value="Unassembled WGS sequence"/>
</dbReference>
<keyword evidence="2" id="KW-0812">Transmembrane</keyword>
<keyword evidence="2" id="KW-0472">Membrane</keyword>
<name>A0ABV9K602_9PORP</name>
<feature type="transmembrane region" description="Helical" evidence="2">
    <location>
        <begin position="48"/>
        <end position="68"/>
    </location>
</feature>
<sequence length="455" mass="51185">MKQDDKSKDWLDSIRNKLIDESPLLPFDEDKGWEDLLSKLPKKEESSFWVKFLSFFMLIPAVFFNLKAAWSIIDRAFDRSHNHLKLRVYLPYVSWCVVILLGIVFLYPVRNGVIEYNSSSSLEEGHKWTAKTCVEEKKLSGSAPSSTVSVKSISKAVLSSEPINPYTIYEISDHGEDKIVVPDNLEDENHLNSSKSTNQPPSKRRIDSPAIDSSFSVSVSQSSLPKEKQSSRFSLSVDFGIGLTNSALNNGISDTGFMPEDPDGPGSNGVNDKPGSSEDDTPDDNDHNNINVYKLESNHAKLYDQGEALVHRLPLVVGLQVNYKFTKRFSLQTGLRYSFLYSEGNEKDQRLHMIGIPFDLKADFYKTYRWSFYGGAGIAVDYLAYGVYGGSPIHSHPFTFSMRLKTGASYHFNTKVGVFIEPTVSYVLDNGSEISTYYSEHPFSFALSFGLMFDF</sequence>
<feature type="region of interest" description="Disordered" evidence="1">
    <location>
        <begin position="184"/>
        <end position="210"/>
    </location>
</feature>
<evidence type="ECO:0000313" key="3">
    <source>
        <dbReference type="EMBL" id="MFC4665595.1"/>
    </source>
</evidence>